<gene>
    <name evidence="2" type="ORF">H0H81_009843</name>
</gene>
<evidence type="ECO:0000313" key="2">
    <source>
        <dbReference type="EMBL" id="KAG5635860.1"/>
    </source>
</evidence>
<evidence type="ECO:0000313" key="3">
    <source>
        <dbReference type="Proteomes" id="UP000717328"/>
    </source>
</evidence>
<keyword evidence="1" id="KW-1133">Transmembrane helix</keyword>
<keyword evidence="1" id="KW-0472">Membrane</keyword>
<comment type="caution">
    <text evidence="2">The sequence shown here is derived from an EMBL/GenBank/DDBJ whole genome shotgun (WGS) entry which is preliminary data.</text>
</comment>
<accession>A0A9P7FV68</accession>
<organism evidence="2 3">
    <name type="scientific">Sphagnurus paluster</name>
    <dbReference type="NCBI Taxonomy" id="117069"/>
    <lineage>
        <taxon>Eukaryota</taxon>
        <taxon>Fungi</taxon>
        <taxon>Dikarya</taxon>
        <taxon>Basidiomycota</taxon>
        <taxon>Agaricomycotina</taxon>
        <taxon>Agaricomycetes</taxon>
        <taxon>Agaricomycetidae</taxon>
        <taxon>Agaricales</taxon>
        <taxon>Tricholomatineae</taxon>
        <taxon>Lyophyllaceae</taxon>
        <taxon>Sphagnurus</taxon>
    </lineage>
</organism>
<protein>
    <submittedName>
        <fullName evidence="2">Uncharacterized protein</fullName>
    </submittedName>
</protein>
<feature type="transmembrane region" description="Helical" evidence="1">
    <location>
        <begin position="20"/>
        <end position="42"/>
    </location>
</feature>
<keyword evidence="3" id="KW-1185">Reference proteome</keyword>
<dbReference type="AlphaFoldDB" id="A0A9P7FV68"/>
<keyword evidence="1" id="KW-0812">Transmembrane</keyword>
<dbReference type="OrthoDB" id="10562451at2759"/>
<name>A0A9P7FV68_9AGAR</name>
<dbReference type="Proteomes" id="UP000717328">
    <property type="component" value="Unassembled WGS sequence"/>
</dbReference>
<proteinExistence type="predicted"/>
<reference evidence="2" key="2">
    <citation type="submission" date="2021-10" db="EMBL/GenBank/DDBJ databases">
        <title>Phylogenomics reveals ancestral predisposition of the termite-cultivated fungus Termitomyces towards a domesticated lifestyle.</title>
        <authorList>
            <person name="Auxier B."/>
            <person name="Grum-Grzhimaylo A."/>
            <person name="Cardenas M.E."/>
            <person name="Lodge J.D."/>
            <person name="Laessoe T."/>
            <person name="Pedersen O."/>
            <person name="Smith M.E."/>
            <person name="Kuyper T.W."/>
            <person name="Franco-Molano E.A."/>
            <person name="Baroni T.J."/>
            <person name="Aanen D.K."/>
        </authorList>
    </citation>
    <scope>NUCLEOTIDE SEQUENCE</scope>
    <source>
        <strain evidence="2">D49</strain>
    </source>
</reference>
<sequence>MLDLSVHNDKGDMTISPVLAGVIGALSTLVVVASVAVAVLLFRRRHEQQARREAEDTERVSLYVTKPDGETEPETTYIGLRGASIDEGSRTPGRSAAPALRLSTELDPLDLPPALKPRESDNSIVSLPQNLYMPVSVRDACVNEWFCSSKRISVGSNVNAVACCSIVAYGVDTRGRLSIEDRRIGRKRGSGKPGGAAEKSVGAVADGMMNGKSVYY</sequence>
<reference evidence="2" key="1">
    <citation type="submission" date="2021-02" db="EMBL/GenBank/DDBJ databases">
        <authorList>
            <person name="Nieuwenhuis M."/>
            <person name="Van De Peppel L.J.J."/>
        </authorList>
    </citation>
    <scope>NUCLEOTIDE SEQUENCE</scope>
    <source>
        <strain evidence="2">D49</strain>
    </source>
</reference>
<evidence type="ECO:0000256" key="1">
    <source>
        <dbReference type="SAM" id="Phobius"/>
    </source>
</evidence>
<dbReference type="EMBL" id="JABCKI010006011">
    <property type="protein sequence ID" value="KAG5635860.1"/>
    <property type="molecule type" value="Genomic_DNA"/>
</dbReference>